<dbReference type="Pfam" id="PF02325">
    <property type="entry name" value="CCB3_YggT"/>
    <property type="match status" value="2"/>
</dbReference>
<keyword evidence="2" id="KW-0472">Membrane</keyword>
<dbReference type="Proteomes" id="UP001628193">
    <property type="component" value="Unassembled WGS sequence"/>
</dbReference>
<dbReference type="EMBL" id="BAAFGK010000005">
    <property type="protein sequence ID" value="GAB0058682.1"/>
    <property type="molecule type" value="Genomic_DNA"/>
</dbReference>
<protein>
    <recommendedName>
        <fullName evidence="5">YggT family protein</fullName>
    </recommendedName>
</protein>
<comment type="similarity">
    <text evidence="1">Belongs to the YggT family.</text>
</comment>
<evidence type="ECO:0000313" key="4">
    <source>
        <dbReference type="Proteomes" id="UP001628193"/>
    </source>
</evidence>
<comment type="caution">
    <text evidence="3">The sequence shown here is derived from an EMBL/GenBank/DDBJ whole genome shotgun (WGS) entry which is preliminary data.</text>
</comment>
<sequence>MGITGSIGTLLNFLLEIYAWMILGRVLLSWVNPDPYNPIVQFLVRATEPVLEPFRRWIPSFAGLDLSPVVALLAVHFTQRIVVTLFHGGMGGGAIGSLIAEMLGILHLLVTFYMLLLLARGGFHVHSWHTFRKGQPPGIDLRKPLIRFIFQATEPALRPLRRHVPNFSGMDVSPFAAAVLLLMLLSILQELMVGVSGARLSLHG</sequence>
<gene>
    <name evidence="3" type="ORF">SIID45300_03035</name>
</gene>
<keyword evidence="2" id="KW-0812">Transmembrane</keyword>
<keyword evidence="2" id="KW-1133">Transmembrane helix</keyword>
<feature type="transmembrane region" description="Helical" evidence="2">
    <location>
        <begin position="57"/>
        <end position="77"/>
    </location>
</feature>
<dbReference type="InterPro" id="IPR003425">
    <property type="entry name" value="CCB3/YggT"/>
</dbReference>
<evidence type="ECO:0000256" key="1">
    <source>
        <dbReference type="ARBA" id="ARBA00010894"/>
    </source>
</evidence>
<feature type="transmembrane region" description="Helical" evidence="2">
    <location>
        <begin position="175"/>
        <end position="195"/>
    </location>
</feature>
<accession>A0ABQ0CCR9</accession>
<dbReference type="RefSeq" id="WP_420906403.1">
    <property type="nucleotide sequence ID" value="NZ_BAAFGK010000005.1"/>
</dbReference>
<organism evidence="3 4">
    <name type="scientific">Candidatus Magnetaquiglobus chichijimensis</name>
    <dbReference type="NCBI Taxonomy" id="3141448"/>
    <lineage>
        <taxon>Bacteria</taxon>
        <taxon>Pseudomonadati</taxon>
        <taxon>Pseudomonadota</taxon>
        <taxon>Magnetococcia</taxon>
        <taxon>Magnetococcales</taxon>
        <taxon>Candidatus Magnetaquicoccaceae</taxon>
        <taxon>Candidatus Magnetaquiglobus</taxon>
    </lineage>
</organism>
<feature type="transmembrane region" description="Helical" evidence="2">
    <location>
        <begin position="7"/>
        <end position="28"/>
    </location>
</feature>
<name>A0ABQ0CCR9_9PROT</name>
<keyword evidence="4" id="KW-1185">Reference proteome</keyword>
<evidence type="ECO:0008006" key="5">
    <source>
        <dbReference type="Google" id="ProtNLM"/>
    </source>
</evidence>
<dbReference type="PANTHER" id="PTHR33219">
    <property type="entry name" value="YLMG HOMOLOG PROTEIN 2, CHLOROPLASTIC"/>
    <property type="match status" value="1"/>
</dbReference>
<evidence type="ECO:0000256" key="2">
    <source>
        <dbReference type="SAM" id="Phobius"/>
    </source>
</evidence>
<proteinExistence type="inferred from homology"/>
<reference evidence="3 4" key="1">
    <citation type="submission" date="2024-09" db="EMBL/GenBank/DDBJ databases">
        <title>Draft genome sequence of Candidatus Magnetaquicoccaceae bacterium FCR-1.</title>
        <authorList>
            <person name="Shimoshige H."/>
            <person name="Shimamura S."/>
            <person name="Taoka A."/>
            <person name="Kobayashi H."/>
            <person name="Maekawa T."/>
        </authorList>
    </citation>
    <scope>NUCLEOTIDE SEQUENCE [LARGE SCALE GENOMIC DNA]</scope>
    <source>
        <strain evidence="3 4">FCR-1</strain>
    </source>
</reference>
<evidence type="ECO:0000313" key="3">
    <source>
        <dbReference type="EMBL" id="GAB0058682.1"/>
    </source>
</evidence>
<feature type="transmembrane region" description="Helical" evidence="2">
    <location>
        <begin position="98"/>
        <end position="119"/>
    </location>
</feature>
<dbReference type="PANTHER" id="PTHR33219:SF14">
    <property type="entry name" value="PROTEIN COFACTOR ASSEMBLY OF COMPLEX C SUBUNIT B CCB3, CHLOROPLASTIC-RELATED"/>
    <property type="match status" value="1"/>
</dbReference>